<evidence type="ECO:0000256" key="1">
    <source>
        <dbReference type="ARBA" id="ARBA00022898"/>
    </source>
</evidence>
<dbReference type="SUPFAM" id="SSF53383">
    <property type="entry name" value="PLP-dependent transferases"/>
    <property type="match status" value="1"/>
</dbReference>
<keyword evidence="1" id="KW-0663">Pyridoxal phosphate</keyword>
<dbReference type="AlphaFoldDB" id="A0A518DTI4"/>
<dbReference type="InterPro" id="IPR000192">
    <property type="entry name" value="Aminotrans_V_dom"/>
</dbReference>
<dbReference type="InterPro" id="IPR015421">
    <property type="entry name" value="PyrdxlP-dep_Trfase_major"/>
</dbReference>
<dbReference type="KEGG" id="lcre:Pla8534_29630"/>
<proteinExistence type="predicted"/>
<dbReference type="Pfam" id="PF00266">
    <property type="entry name" value="Aminotran_5"/>
    <property type="match status" value="1"/>
</dbReference>
<protein>
    <submittedName>
        <fullName evidence="3">Putative cysteine desulfurase</fullName>
        <ecNumber evidence="3">2.8.1.7</ecNumber>
    </submittedName>
</protein>
<evidence type="ECO:0000313" key="4">
    <source>
        <dbReference type="Proteomes" id="UP000317648"/>
    </source>
</evidence>
<gene>
    <name evidence="3" type="primary">csd_1</name>
    <name evidence="3" type="ORF">Pla8534_29630</name>
</gene>
<dbReference type="RefSeq" id="WP_231756614.1">
    <property type="nucleotide sequence ID" value="NZ_CP036433.1"/>
</dbReference>
<keyword evidence="4" id="KW-1185">Reference proteome</keyword>
<name>A0A518DTI4_9BACT</name>
<reference evidence="3 4" key="1">
    <citation type="submission" date="2019-02" db="EMBL/GenBank/DDBJ databases">
        <title>Deep-cultivation of Planctomycetes and their phenomic and genomic characterization uncovers novel biology.</title>
        <authorList>
            <person name="Wiegand S."/>
            <person name="Jogler M."/>
            <person name="Boedeker C."/>
            <person name="Pinto D."/>
            <person name="Vollmers J."/>
            <person name="Rivas-Marin E."/>
            <person name="Kohn T."/>
            <person name="Peeters S.H."/>
            <person name="Heuer A."/>
            <person name="Rast P."/>
            <person name="Oberbeckmann S."/>
            <person name="Bunk B."/>
            <person name="Jeske O."/>
            <person name="Meyerdierks A."/>
            <person name="Storesund J.E."/>
            <person name="Kallscheuer N."/>
            <person name="Luecker S."/>
            <person name="Lage O.M."/>
            <person name="Pohl T."/>
            <person name="Merkel B.J."/>
            <person name="Hornburger P."/>
            <person name="Mueller R.-W."/>
            <person name="Bruemmer F."/>
            <person name="Labrenz M."/>
            <person name="Spormann A.M."/>
            <person name="Op den Camp H."/>
            <person name="Overmann J."/>
            <person name="Amann R."/>
            <person name="Jetten M.S.M."/>
            <person name="Mascher T."/>
            <person name="Medema M.H."/>
            <person name="Devos D.P."/>
            <person name="Kaster A.-K."/>
            <person name="Ovreas L."/>
            <person name="Rohde M."/>
            <person name="Galperin M.Y."/>
            <person name="Jogler C."/>
        </authorList>
    </citation>
    <scope>NUCLEOTIDE SEQUENCE [LARGE SCALE GENOMIC DNA]</scope>
    <source>
        <strain evidence="3 4">Pla85_3_4</strain>
    </source>
</reference>
<dbReference type="PANTHER" id="PTHR43586:SF21">
    <property type="entry name" value="PYRIDOXAL PHOSPHATE (PLP)-DEPENDENT ASPARTATE AMINOTRANSFERASE SUPERFAMILY"/>
    <property type="match status" value="1"/>
</dbReference>
<accession>A0A518DTI4</accession>
<evidence type="ECO:0000313" key="3">
    <source>
        <dbReference type="EMBL" id="QDU95151.1"/>
    </source>
</evidence>
<sequence length="418" mass="45577">MYTDEMARACRRQFPALSRQVGKDRAIYFDGPAGTQVPQRVIEAISDYLAHHNANHGGLFASSRESDAILDRTHQAMADFVGSADPDQIVFGPNMTTLTFAMSRALSRTWKAGDEVIVTRLDHDANVSPWVLAAADVGAVVRYVEVDPATCTLDLDSYYSQLNERTRLVAVGCASNSVGTINPVRAMADAAHQQNALVYADAVHYAPHALLDVAALGCDFLACSAYKFFGPHIGVLWGRRELLEQTAAYKLRPAPDELPGKWMTGTQNHECLAGVLAAVDYLAEIGRTLASDDSLDRRHALASAFTGIAAYERGLLERLLQGLESIDEITVWGLTDPARMDERLPTISITHSRLTATQLATALGNHGVFVWHGNYYALQLTESLGLEPEGMVRIGLVHYNTTDEVDRLIELLGGALNV</sequence>
<dbReference type="EC" id="2.8.1.7" evidence="3"/>
<dbReference type="GO" id="GO:0031071">
    <property type="term" value="F:cysteine desulfurase activity"/>
    <property type="evidence" value="ECO:0007669"/>
    <property type="project" value="UniProtKB-EC"/>
</dbReference>
<organism evidence="3 4">
    <name type="scientific">Lignipirellula cremea</name>
    <dbReference type="NCBI Taxonomy" id="2528010"/>
    <lineage>
        <taxon>Bacteria</taxon>
        <taxon>Pseudomonadati</taxon>
        <taxon>Planctomycetota</taxon>
        <taxon>Planctomycetia</taxon>
        <taxon>Pirellulales</taxon>
        <taxon>Pirellulaceae</taxon>
        <taxon>Lignipirellula</taxon>
    </lineage>
</organism>
<dbReference type="PANTHER" id="PTHR43586">
    <property type="entry name" value="CYSTEINE DESULFURASE"/>
    <property type="match status" value="1"/>
</dbReference>
<dbReference type="EMBL" id="CP036433">
    <property type="protein sequence ID" value="QDU95151.1"/>
    <property type="molecule type" value="Genomic_DNA"/>
</dbReference>
<dbReference type="NCBIfam" id="TIGR01976">
    <property type="entry name" value="am_tr_V_VC1184"/>
    <property type="match status" value="1"/>
</dbReference>
<keyword evidence="3" id="KW-0808">Transferase</keyword>
<dbReference type="Gene3D" id="3.90.1150.10">
    <property type="entry name" value="Aspartate Aminotransferase, domain 1"/>
    <property type="match status" value="1"/>
</dbReference>
<dbReference type="InterPro" id="IPR015424">
    <property type="entry name" value="PyrdxlP-dep_Trfase"/>
</dbReference>
<feature type="domain" description="Aminotransferase class V" evidence="2">
    <location>
        <begin position="27"/>
        <end position="408"/>
    </location>
</feature>
<dbReference type="InterPro" id="IPR015422">
    <property type="entry name" value="PyrdxlP-dep_Trfase_small"/>
</dbReference>
<dbReference type="Gene3D" id="3.40.640.10">
    <property type="entry name" value="Type I PLP-dependent aspartate aminotransferase-like (Major domain)"/>
    <property type="match status" value="1"/>
</dbReference>
<dbReference type="InterPro" id="IPR011340">
    <property type="entry name" value="Cys_dSase-rel"/>
</dbReference>
<evidence type="ECO:0000259" key="2">
    <source>
        <dbReference type="Pfam" id="PF00266"/>
    </source>
</evidence>
<dbReference type="Proteomes" id="UP000317648">
    <property type="component" value="Chromosome"/>
</dbReference>